<evidence type="ECO:0000313" key="2">
    <source>
        <dbReference type="Proteomes" id="UP000694904"/>
    </source>
</evidence>
<reference evidence="2" key="1">
    <citation type="journal article" date="1997" name="Nucleic Acids Res.">
        <title>tRNAscan-SE: a program for improved detection of transfer RNA genes in genomic sequence.</title>
        <authorList>
            <person name="Lowe T.M."/>
            <person name="Eddy S.R."/>
        </authorList>
    </citation>
    <scope>NUCLEOTIDE SEQUENCE [LARGE SCALE GENOMIC DNA]</scope>
</reference>
<dbReference type="RefSeq" id="XP_017870837.1">
    <property type="nucleotide sequence ID" value="XM_018015348.1"/>
</dbReference>
<proteinExistence type="predicted"/>
<dbReference type="GeneID" id="108619053"/>
<name>A0ABM1PUF1_DROAR</name>
<evidence type="ECO:0000313" key="3">
    <source>
        <dbReference type="RefSeq" id="XP_017870837.1"/>
    </source>
</evidence>
<reference evidence="2" key="2">
    <citation type="journal article" date="2016" name="G3 (Bethesda)">
        <title>Genome Evolution in Three Species of Cactophilic Drosophila.</title>
        <authorList>
            <person name="Sanchez-Flores A."/>
            <person name="Penazola F."/>
            <person name="Carpinteyro-Ponce J."/>
            <person name="Nazario-Yepiz N."/>
            <person name="Abreu-Goodger C."/>
            <person name="Machado C.A."/>
            <person name="Markow T.A."/>
        </authorList>
    </citation>
    <scope>NUCLEOTIDE SEQUENCE [LARGE SCALE GENOMIC DNA]</scope>
</reference>
<protein>
    <submittedName>
        <fullName evidence="3">Uncharacterized protein LOC108619053</fullName>
    </submittedName>
</protein>
<gene>
    <name evidence="3" type="primary">LOC108619053</name>
</gene>
<dbReference type="PROSITE" id="PS51257">
    <property type="entry name" value="PROKAR_LIPOPROTEIN"/>
    <property type="match status" value="1"/>
</dbReference>
<keyword evidence="2" id="KW-1185">Reference proteome</keyword>
<keyword evidence="1" id="KW-0732">Signal</keyword>
<accession>A0ABM1PUF1</accession>
<sequence>MRSVTICLLLLTAASCLIGSSGKQAATAGAELVNFEAVDLANLIDELDDDYVDVEESSFISSVHDALKVVLKTLRGVNCTIKEVAEILNATAKYVDTIDACGVTLTKDVAAIVRNCKTIIAICNDIINMQSKLCAIPVEPKPNAPSPKKCSWQLLKAVVRLARTIRATRRQIARLPSDTSSCFVNATSEVKASYDSFVPNINACFD</sequence>
<dbReference type="Proteomes" id="UP000694904">
    <property type="component" value="Chromosome X"/>
</dbReference>
<evidence type="ECO:0000256" key="1">
    <source>
        <dbReference type="SAM" id="SignalP"/>
    </source>
</evidence>
<feature type="signal peptide" evidence="1">
    <location>
        <begin position="1"/>
        <end position="22"/>
    </location>
</feature>
<feature type="chain" id="PRO_5045907556" evidence="1">
    <location>
        <begin position="23"/>
        <end position="206"/>
    </location>
</feature>
<organism evidence="2 3">
    <name type="scientific">Drosophila arizonae</name>
    <name type="common">Fruit fly</name>
    <dbReference type="NCBI Taxonomy" id="7263"/>
    <lineage>
        <taxon>Eukaryota</taxon>
        <taxon>Metazoa</taxon>
        <taxon>Ecdysozoa</taxon>
        <taxon>Arthropoda</taxon>
        <taxon>Hexapoda</taxon>
        <taxon>Insecta</taxon>
        <taxon>Pterygota</taxon>
        <taxon>Neoptera</taxon>
        <taxon>Endopterygota</taxon>
        <taxon>Diptera</taxon>
        <taxon>Brachycera</taxon>
        <taxon>Muscomorpha</taxon>
        <taxon>Ephydroidea</taxon>
        <taxon>Drosophilidae</taxon>
        <taxon>Drosophila</taxon>
    </lineage>
</organism>
<reference evidence="3" key="3">
    <citation type="submission" date="2025-08" db="UniProtKB">
        <authorList>
            <consortium name="RefSeq"/>
        </authorList>
    </citation>
    <scope>IDENTIFICATION</scope>
    <source>
        <tissue evidence="3">Whole organism</tissue>
    </source>
</reference>